<evidence type="ECO:0000256" key="1">
    <source>
        <dbReference type="ARBA" id="ARBA00004202"/>
    </source>
</evidence>
<proteinExistence type="inferred from homology"/>
<keyword evidence="9" id="KW-0472">Membrane</keyword>
<dbReference type="STRING" id="1515439.SAMN06265784_117105"/>
<dbReference type="InterPro" id="IPR017871">
    <property type="entry name" value="ABC_transporter-like_CS"/>
</dbReference>
<accession>A0A1X7M4V6</accession>
<dbReference type="EMBL" id="FXAT01000017">
    <property type="protein sequence ID" value="SMG60737.1"/>
    <property type="molecule type" value="Genomic_DNA"/>
</dbReference>
<evidence type="ECO:0000313" key="11">
    <source>
        <dbReference type="EMBL" id="SMG60737.1"/>
    </source>
</evidence>
<dbReference type="Proteomes" id="UP000193228">
    <property type="component" value="Unassembled WGS sequence"/>
</dbReference>
<dbReference type="Gene3D" id="3.40.50.300">
    <property type="entry name" value="P-loop containing nucleotide triphosphate hydrolases"/>
    <property type="match status" value="1"/>
</dbReference>
<dbReference type="SUPFAM" id="SSF52540">
    <property type="entry name" value="P-loop containing nucleoside triphosphate hydrolases"/>
    <property type="match status" value="1"/>
</dbReference>
<evidence type="ECO:0000259" key="10">
    <source>
        <dbReference type="PROSITE" id="PS50893"/>
    </source>
</evidence>
<evidence type="ECO:0000256" key="2">
    <source>
        <dbReference type="ARBA" id="ARBA00005417"/>
    </source>
</evidence>
<evidence type="ECO:0000256" key="7">
    <source>
        <dbReference type="ARBA" id="ARBA00022840"/>
    </source>
</evidence>
<dbReference type="InterPro" id="IPR003439">
    <property type="entry name" value="ABC_transporter-like_ATP-bd"/>
</dbReference>
<keyword evidence="7 11" id="KW-0067">ATP-binding</keyword>
<organism evidence="11 12">
    <name type="scientific">Paraburkholderia susongensis</name>
    <dbReference type="NCBI Taxonomy" id="1515439"/>
    <lineage>
        <taxon>Bacteria</taxon>
        <taxon>Pseudomonadati</taxon>
        <taxon>Pseudomonadota</taxon>
        <taxon>Betaproteobacteria</taxon>
        <taxon>Burkholderiales</taxon>
        <taxon>Burkholderiaceae</taxon>
        <taxon>Paraburkholderia</taxon>
    </lineage>
</organism>
<keyword evidence="5" id="KW-0997">Cell inner membrane</keyword>
<evidence type="ECO:0000256" key="5">
    <source>
        <dbReference type="ARBA" id="ARBA00022519"/>
    </source>
</evidence>
<gene>
    <name evidence="11" type="ORF">SAMN06265784_117105</name>
</gene>
<dbReference type="SMART" id="SM00382">
    <property type="entry name" value="AAA"/>
    <property type="match status" value="1"/>
</dbReference>
<dbReference type="PANTHER" id="PTHR43166">
    <property type="entry name" value="AMINO ACID IMPORT ATP-BINDING PROTEIN"/>
    <property type="match status" value="1"/>
</dbReference>
<evidence type="ECO:0000256" key="3">
    <source>
        <dbReference type="ARBA" id="ARBA00022448"/>
    </source>
</evidence>
<keyword evidence="4" id="KW-1003">Cell membrane</keyword>
<dbReference type="InterPro" id="IPR030679">
    <property type="entry name" value="ABC_ATPase_HisP-typ"/>
</dbReference>
<comment type="subcellular location">
    <subcellularLocation>
        <location evidence="1">Cell membrane</location>
        <topology evidence="1">Peripheral membrane protein</topology>
    </subcellularLocation>
</comment>
<dbReference type="CDD" id="cd03262">
    <property type="entry name" value="ABC_HisP_GlnQ"/>
    <property type="match status" value="1"/>
</dbReference>
<name>A0A1X7M4V6_9BURK</name>
<evidence type="ECO:0000256" key="4">
    <source>
        <dbReference type="ARBA" id="ARBA00022475"/>
    </source>
</evidence>
<dbReference type="PIRSF" id="PIRSF039085">
    <property type="entry name" value="ABC_ATPase_HisP"/>
    <property type="match status" value="1"/>
</dbReference>
<dbReference type="Pfam" id="PF00005">
    <property type="entry name" value="ABC_tran"/>
    <property type="match status" value="1"/>
</dbReference>
<dbReference type="GO" id="GO:0016887">
    <property type="term" value="F:ATP hydrolysis activity"/>
    <property type="evidence" value="ECO:0007669"/>
    <property type="project" value="InterPro"/>
</dbReference>
<dbReference type="PROSITE" id="PS00211">
    <property type="entry name" value="ABC_TRANSPORTER_1"/>
    <property type="match status" value="1"/>
</dbReference>
<keyword evidence="8" id="KW-0029">Amino-acid transport</keyword>
<dbReference type="GO" id="GO:0015424">
    <property type="term" value="F:ABC-type amino acid transporter activity"/>
    <property type="evidence" value="ECO:0007669"/>
    <property type="project" value="InterPro"/>
</dbReference>
<comment type="similarity">
    <text evidence="2">Belongs to the ABC transporter superfamily.</text>
</comment>
<dbReference type="PROSITE" id="PS50893">
    <property type="entry name" value="ABC_TRANSPORTER_2"/>
    <property type="match status" value="1"/>
</dbReference>
<dbReference type="InterPro" id="IPR003593">
    <property type="entry name" value="AAA+_ATPase"/>
</dbReference>
<dbReference type="GO" id="GO:0005886">
    <property type="term" value="C:plasma membrane"/>
    <property type="evidence" value="ECO:0007669"/>
    <property type="project" value="UniProtKB-SubCell"/>
</dbReference>
<dbReference type="InterPro" id="IPR050086">
    <property type="entry name" value="MetN_ABC_transporter-like"/>
</dbReference>
<keyword evidence="3" id="KW-0813">Transport</keyword>
<keyword evidence="6" id="KW-0547">Nucleotide-binding</keyword>
<evidence type="ECO:0000256" key="6">
    <source>
        <dbReference type="ARBA" id="ARBA00022741"/>
    </source>
</evidence>
<dbReference type="AlphaFoldDB" id="A0A1X7M4V6"/>
<dbReference type="InterPro" id="IPR027417">
    <property type="entry name" value="P-loop_NTPase"/>
</dbReference>
<evidence type="ECO:0000256" key="8">
    <source>
        <dbReference type="ARBA" id="ARBA00022970"/>
    </source>
</evidence>
<reference evidence="12" key="1">
    <citation type="submission" date="2017-04" db="EMBL/GenBank/DDBJ databases">
        <authorList>
            <person name="Varghese N."/>
            <person name="Submissions S."/>
        </authorList>
    </citation>
    <scope>NUCLEOTIDE SEQUENCE [LARGE SCALE GENOMIC DNA]</scope>
    <source>
        <strain evidence="12">LMG 29540</strain>
    </source>
</reference>
<feature type="domain" description="ABC transporter" evidence="10">
    <location>
        <begin position="30"/>
        <end position="264"/>
    </location>
</feature>
<evidence type="ECO:0000256" key="9">
    <source>
        <dbReference type="ARBA" id="ARBA00023136"/>
    </source>
</evidence>
<dbReference type="GO" id="GO:0005524">
    <property type="term" value="F:ATP binding"/>
    <property type="evidence" value="ECO:0007669"/>
    <property type="project" value="UniProtKB-KW"/>
</dbReference>
<evidence type="ECO:0000313" key="12">
    <source>
        <dbReference type="Proteomes" id="UP000193228"/>
    </source>
</evidence>
<sequence length="267" mass="28937">MTEFPQSIEGRALVGAGVGEAVMQEAEPVVIVRDVHKSFGANKVLNGVSFEVGRGTVTVIIGASGSGKSTALRCINHLEAIDQGEISVCGHRVDDPGVSLKALRLDVGIVFQQYNLFPHLTVEQNITLAPRLAKSLSKEAAREMARDAIKRVGLADKADHYPEQLSGGQQQRAAIARSLAMQPKVMLFDEVTSALDPQLTGEVLRVIEDLAAGGMTMIMVTHEMGFARNVADQILFMHQGRVWERGGPQIMRAPQSAELQRFLESDL</sequence>
<keyword evidence="12" id="KW-1185">Reference proteome</keyword>
<dbReference type="PANTHER" id="PTHR43166:SF9">
    <property type="entry name" value="GLUTAMATE_ASPARTATE IMPORT ATP-BINDING PROTEIN GLTL"/>
    <property type="match status" value="1"/>
</dbReference>
<protein>
    <submittedName>
        <fullName evidence="11">Amino acid ABC transporter ATP-binding protein, PAAT family</fullName>
    </submittedName>
</protein>